<feature type="transmembrane region" description="Helical" evidence="1">
    <location>
        <begin position="20"/>
        <end position="41"/>
    </location>
</feature>
<keyword evidence="1" id="KW-1133">Transmembrane helix</keyword>
<keyword evidence="1" id="KW-0472">Membrane</keyword>
<keyword evidence="3" id="KW-1185">Reference proteome</keyword>
<proteinExistence type="predicted"/>
<name>A0ABR8JME8_9BACT</name>
<protein>
    <submittedName>
        <fullName evidence="2">Uncharacterized protein</fullName>
    </submittedName>
</protein>
<dbReference type="Proteomes" id="UP000606003">
    <property type="component" value="Unassembled WGS sequence"/>
</dbReference>
<feature type="transmembrane region" description="Helical" evidence="1">
    <location>
        <begin position="195"/>
        <end position="213"/>
    </location>
</feature>
<gene>
    <name evidence="2" type="ORF">IC234_03485</name>
</gene>
<evidence type="ECO:0000313" key="2">
    <source>
        <dbReference type="EMBL" id="MBD2721177.1"/>
    </source>
</evidence>
<accession>A0ABR8JME8</accession>
<feature type="transmembrane region" description="Helical" evidence="1">
    <location>
        <begin position="225"/>
        <end position="246"/>
    </location>
</feature>
<keyword evidence="1" id="KW-0812">Transmembrane</keyword>
<feature type="transmembrane region" description="Helical" evidence="1">
    <location>
        <begin position="152"/>
        <end position="174"/>
    </location>
</feature>
<feature type="transmembrane region" description="Helical" evidence="1">
    <location>
        <begin position="73"/>
        <end position="101"/>
    </location>
</feature>
<evidence type="ECO:0000313" key="3">
    <source>
        <dbReference type="Proteomes" id="UP000606003"/>
    </source>
</evidence>
<reference evidence="2 3" key="1">
    <citation type="submission" date="2020-09" db="EMBL/GenBank/DDBJ databases">
        <authorList>
            <person name="Kim M.K."/>
        </authorList>
    </citation>
    <scope>NUCLEOTIDE SEQUENCE [LARGE SCALE GENOMIC DNA]</scope>
    <source>
        <strain evidence="2 3">BT189</strain>
    </source>
</reference>
<dbReference type="EMBL" id="JACXAC010000001">
    <property type="protein sequence ID" value="MBD2721177.1"/>
    <property type="molecule type" value="Genomic_DNA"/>
</dbReference>
<evidence type="ECO:0000256" key="1">
    <source>
        <dbReference type="SAM" id="Phobius"/>
    </source>
</evidence>
<dbReference type="RefSeq" id="WP_190922435.1">
    <property type="nucleotide sequence ID" value="NZ_JACXAC010000001.1"/>
</dbReference>
<sequence>MQPQTATLSPVSAENSRQKFLIAALNSTAIYVLAYYGVWAAHEGSKVAMSRLLGIRGLWDPSRIVYTLADREWWQLAVLGVYGIGPLVCFFIGVAAFWWYWKRERAHPGLFKLLLLWVAFHACNAIFGALLADSLRQEGSWYVTDWLLRLGNAADVVVALVAGLIQLGMGHLGSVAFLQAHDSHTVMKFANRKRMVIYTLMWPWVGGGVFIGLSKLPYFSMHEALHLLMMGLLIFPLILGCVNDPFDSTVKRAQPSHIAWGLILLAVLGAVAWRVALSPPVSIL</sequence>
<comment type="caution">
    <text evidence="2">The sequence shown here is derived from an EMBL/GenBank/DDBJ whole genome shotgun (WGS) entry which is preliminary data.</text>
</comment>
<feature type="transmembrane region" description="Helical" evidence="1">
    <location>
        <begin position="113"/>
        <end position="132"/>
    </location>
</feature>
<feature type="transmembrane region" description="Helical" evidence="1">
    <location>
        <begin position="258"/>
        <end position="276"/>
    </location>
</feature>
<organism evidence="2 3">
    <name type="scientific">Hymenobacter armeniacus</name>
    <dbReference type="NCBI Taxonomy" id="2771358"/>
    <lineage>
        <taxon>Bacteria</taxon>
        <taxon>Pseudomonadati</taxon>
        <taxon>Bacteroidota</taxon>
        <taxon>Cytophagia</taxon>
        <taxon>Cytophagales</taxon>
        <taxon>Hymenobacteraceae</taxon>
        <taxon>Hymenobacter</taxon>
    </lineage>
</organism>